<evidence type="ECO:0000259" key="9">
    <source>
        <dbReference type="PROSITE" id="PS50929"/>
    </source>
</evidence>
<keyword evidence="4 10" id="KW-0067">ATP-binding</keyword>
<sequence>MKTYILLKKFFKEKIGYIILLSIVIILGIILESINPYLFGKIIDNISKNKKMVMGRYFFWYTAILFSIQILGCFEKILGKSIVLNIVNRIKHTLFGCVVAMPYYKSQEFEQGELLNRIEFDASIIVDYYMDFVSSIFMIIGNFFISLYFLMKISNILTLISVVLISLMYIVNILFKNTVKKLQEDIKIFSDQYYSWLQEKISNLLGIKVYQEEKKVSRKFSDLLSKEYNLYMENEIVDSKIEFIRGIINLLLDVSILFISIKYIEKGEMTIGGLVAFSTYLSKLLIAISKILDININKQAVNISYQRISSLLEKNIYPKEEKYIEKINQISFDSVSFGYNKKCVLNNVAFELKEEGIYSFVGENGSGKTTILSLIEKLYSCQKGKIKVNNILIDDINTDCYRKEIIYLTKKPYFINGTILENIKIGNENVTMEEIQEVCKKIGIHNYIMELKEGYNSSIGEEGKKLSSGQRQKIAFVRGYLRRASVVLLDEATSDVDGQSEKNMCNLIKEMSRRAIIINISHRELSVKMSKKIFFLHGGEIIDEGTHEELLNRNKNYEELFSKYS</sequence>
<evidence type="ECO:0000256" key="1">
    <source>
        <dbReference type="ARBA" id="ARBA00004651"/>
    </source>
</evidence>
<dbReference type="InterPro" id="IPR039421">
    <property type="entry name" value="Type_1_exporter"/>
</dbReference>
<keyword evidence="2 7" id="KW-0812">Transmembrane</keyword>
<dbReference type="InterPro" id="IPR011527">
    <property type="entry name" value="ABC1_TM_dom"/>
</dbReference>
<gene>
    <name evidence="10" type="ORF">H8S07_02665</name>
</gene>
<evidence type="ECO:0000256" key="2">
    <source>
        <dbReference type="ARBA" id="ARBA00022692"/>
    </source>
</evidence>
<dbReference type="PROSITE" id="PS50893">
    <property type="entry name" value="ABC_TRANSPORTER_2"/>
    <property type="match status" value="1"/>
</dbReference>
<organism evidence="10 11">
    <name type="scientific">Dorea hominis</name>
    <dbReference type="NCBI Taxonomy" id="2763040"/>
    <lineage>
        <taxon>Bacteria</taxon>
        <taxon>Bacillati</taxon>
        <taxon>Bacillota</taxon>
        <taxon>Clostridia</taxon>
        <taxon>Lachnospirales</taxon>
        <taxon>Lachnospiraceae</taxon>
        <taxon>Dorea</taxon>
    </lineage>
</organism>
<feature type="domain" description="ABC transporter" evidence="8">
    <location>
        <begin position="330"/>
        <end position="563"/>
    </location>
</feature>
<dbReference type="RefSeq" id="WP_118661300.1">
    <property type="nucleotide sequence ID" value="NZ_JACOOY010000003.1"/>
</dbReference>
<name>A0ABR7ES66_9FIRM</name>
<protein>
    <submittedName>
        <fullName evidence="10">ABC transporter ATP-binding protein</fullName>
    </submittedName>
</protein>
<dbReference type="PROSITE" id="PS50929">
    <property type="entry name" value="ABC_TM1F"/>
    <property type="match status" value="1"/>
</dbReference>
<reference evidence="10 11" key="1">
    <citation type="submission" date="2020-08" db="EMBL/GenBank/DDBJ databases">
        <title>Genome public.</title>
        <authorList>
            <person name="Liu C."/>
            <person name="Sun Q."/>
        </authorList>
    </citation>
    <scope>NUCLEOTIDE SEQUENCE [LARGE SCALE GENOMIC DNA]</scope>
    <source>
        <strain evidence="10 11">NSJ-36</strain>
    </source>
</reference>
<dbReference type="CDD" id="cd07346">
    <property type="entry name" value="ABC_6TM_exporters"/>
    <property type="match status" value="1"/>
</dbReference>
<dbReference type="SMART" id="SM00382">
    <property type="entry name" value="AAA"/>
    <property type="match status" value="1"/>
</dbReference>
<evidence type="ECO:0000259" key="8">
    <source>
        <dbReference type="PROSITE" id="PS50893"/>
    </source>
</evidence>
<dbReference type="EMBL" id="JACOOY010000003">
    <property type="protein sequence ID" value="MBC5664191.1"/>
    <property type="molecule type" value="Genomic_DNA"/>
</dbReference>
<dbReference type="InterPro" id="IPR003593">
    <property type="entry name" value="AAA+_ATPase"/>
</dbReference>
<dbReference type="PANTHER" id="PTHR43394:SF1">
    <property type="entry name" value="ATP-BINDING CASSETTE SUB-FAMILY B MEMBER 10, MITOCHONDRIAL"/>
    <property type="match status" value="1"/>
</dbReference>
<comment type="caution">
    <text evidence="10">The sequence shown here is derived from an EMBL/GenBank/DDBJ whole genome shotgun (WGS) entry which is preliminary data.</text>
</comment>
<dbReference type="GO" id="GO:0005524">
    <property type="term" value="F:ATP binding"/>
    <property type="evidence" value="ECO:0007669"/>
    <property type="project" value="UniProtKB-KW"/>
</dbReference>
<dbReference type="PROSITE" id="PS00211">
    <property type="entry name" value="ABC_TRANSPORTER_1"/>
    <property type="match status" value="1"/>
</dbReference>
<feature type="transmembrane region" description="Helical" evidence="7">
    <location>
        <begin position="156"/>
        <end position="175"/>
    </location>
</feature>
<dbReference type="SUPFAM" id="SSF52540">
    <property type="entry name" value="P-loop containing nucleoside triphosphate hydrolases"/>
    <property type="match status" value="1"/>
</dbReference>
<dbReference type="SUPFAM" id="SSF90123">
    <property type="entry name" value="ABC transporter transmembrane region"/>
    <property type="match status" value="1"/>
</dbReference>
<comment type="subcellular location">
    <subcellularLocation>
        <location evidence="1">Cell membrane</location>
        <topology evidence="1">Multi-pass membrane protein</topology>
    </subcellularLocation>
</comment>
<feature type="transmembrane region" description="Helical" evidence="7">
    <location>
        <begin position="58"/>
        <end position="79"/>
    </location>
</feature>
<keyword evidence="5 7" id="KW-1133">Transmembrane helix</keyword>
<dbReference type="Pfam" id="PF00664">
    <property type="entry name" value="ABC_membrane"/>
    <property type="match status" value="1"/>
</dbReference>
<dbReference type="Proteomes" id="UP000647235">
    <property type="component" value="Unassembled WGS sequence"/>
</dbReference>
<dbReference type="InterPro" id="IPR036640">
    <property type="entry name" value="ABC1_TM_sf"/>
</dbReference>
<proteinExistence type="predicted"/>
<keyword evidence="6 7" id="KW-0472">Membrane</keyword>
<evidence type="ECO:0000256" key="3">
    <source>
        <dbReference type="ARBA" id="ARBA00022741"/>
    </source>
</evidence>
<dbReference type="Gene3D" id="3.40.50.300">
    <property type="entry name" value="P-loop containing nucleotide triphosphate hydrolases"/>
    <property type="match status" value="1"/>
</dbReference>
<dbReference type="PANTHER" id="PTHR43394">
    <property type="entry name" value="ATP-DEPENDENT PERMEASE MDL1, MITOCHONDRIAL"/>
    <property type="match status" value="1"/>
</dbReference>
<accession>A0ABR7ES66</accession>
<evidence type="ECO:0000256" key="4">
    <source>
        <dbReference type="ARBA" id="ARBA00022840"/>
    </source>
</evidence>
<keyword evidence="11" id="KW-1185">Reference proteome</keyword>
<keyword evidence="3" id="KW-0547">Nucleotide-binding</keyword>
<dbReference type="Gene3D" id="1.20.1560.10">
    <property type="entry name" value="ABC transporter type 1, transmembrane domain"/>
    <property type="match status" value="1"/>
</dbReference>
<evidence type="ECO:0000313" key="11">
    <source>
        <dbReference type="Proteomes" id="UP000647235"/>
    </source>
</evidence>
<evidence type="ECO:0000313" key="10">
    <source>
        <dbReference type="EMBL" id="MBC5664191.1"/>
    </source>
</evidence>
<dbReference type="InterPro" id="IPR003439">
    <property type="entry name" value="ABC_transporter-like_ATP-bd"/>
</dbReference>
<dbReference type="Pfam" id="PF00005">
    <property type="entry name" value="ABC_tran"/>
    <property type="match status" value="1"/>
</dbReference>
<dbReference type="InterPro" id="IPR027417">
    <property type="entry name" value="P-loop_NTPase"/>
</dbReference>
<evidence type="ECO:0000256" key="6">
    <source>
        <dbReference type="ARBA" id="ARBA00023136"/>
    </source>
</evidence>
<evidence type="ECO:0000256" key="7">
    <source>
        <dbReference type="SAM" id="Phobius"/>
    </source>
</evidence>
<feature type="domain" description="ABC transmembrane type-1" evidence="9">
    <location>
        <begin position="19"/>
        <end position="300"/>
    </location>
</feature>
<dbReference type="InterPro" id="IPR017871">
    <property type="entry name" value="ABC_transporter-like_CS"/>
</dbReference>
<feature type="transmembrane region" description="Helical" evidence="7">
    <location>
        <begin position="128"/>
        <end position="150"/>
    </location>
</feature>
<feature type="transmembrane region" description="Helical" evidence="7">
    <location>
        <begin position="15"/>
        <end position="38"/>
    </location>
</feature>
<evidence type="ECO:0000256" key="5">
    <source>
        <dbReference type="ARBA" id="ARBA00022989"/>
    </source>
</evidence>